<evidence type="ECO:0000313" key="2">
    <source>
        <dbReference type="EMBL" id="CAG7731059.1"/>
    </source>
</evidence>
<reference evidence="2" key="1">
    <citation type="submission" date="2021-06" db="EMBL/GenBank/DDBJ databases">
        <authorList>
            <person name="Hodson N. C."/>
            <person name="Mongue J. A."/>
            <person name="Jaron S. K."/>
        </authorList>
    </citation>
    <scope>NUCLEOTIDE SEQUENCE</scope>
</reference>
<proteinExistence type="predicted"/>
<feature type="signal peptide" evidence="1">
    <location>
        <begin position="1"/>
        <end position="17"/>
    </location>
</feature>
<feature type="chain" id="PRO_5035213091" evidence="1">
    <location>
        <begin position="18"/>
        <end position="198"/>
    </location>
</feature>
<organism evidence="2 3">
    <name type="scientific">Allacma fusca</name>
    <dbReference type="NCBI Taxonomy" id="39272"/>
    <lineage>
        <taxon>Eukaryota</taxon>
        <taxon>Metazoa</taxon>
        <taxon>Ecdysozoa</taxon>
        <taxon>Arthropoda</taxon>
        <taxon>Hexapoda</taxon>
        <taxon>Collembola</taxon>
        <taxon>Symphypleona</taxon>
        <taxon>Sminthuridae</taxon>
        <taxon>Allacma</taxon>
    </lineage>
</organism>
<evidence type="ECO:0000256" key="1">
    <source>
        <dbReference type="SAM" id="SignalP"/>
    </source>
</evidence>
<comment type="caution">
    <text evidence="2">The sequence shown here is derived from an EMBL/GenBank/DDBJ whole genome shotgun (WGS) entry which is preliminary data.</text>
</comment>
<dbReference type="Proteomes" id="UP000708208">
    <property type="component" value="Unassembled WGS sequence"/>
</dbReference>
<keyword evidence="1" id="KW-0732">Signal</keyword>
<name>A0A8J2P4W5_9HEXA</name>
<accession>A0A8J2P4W5</accession>
<protein>
    <submittedName>
        <fullName evidence="2">Uncharacterized protein</fullName>
    </submittedName>
</protein>
<keyword evidence="3" id="KW-1185">Reference proteome</keyword>
<evidence type="ECO:0000313" key="3">
    <source>
        <dbReference type="Proteomes" id="UP000708208"/>
    </source>
</evidence>
<gene>
    <name evidence="2" type="ORF">AFUS01_LOCUS19668</name>
</gene>
<dbReference type="AlphaFoldDB" id="A0A8J2P4W5"/>
<dbReference type="EMBL" id="CAJVCH010204996">
    <property type="protein sequence ID" value="CAG7731059.1"/>
    <property type="molecule type" value="Genomic_DNA"/>
</dbReference>
<sequence length="198" mass="22468">MAKQVLTFLALLSTISASKESAMVWDDNSNGLIKIKTNFIPPRNKLLISIRTLQPDEVQVGFTSSWGLSELVNNKREYLKCALRDQHIHLDSSQLPFEFDPPVLTVKRCDCAALDSECHPKKVIKRDFSLLLIHLGYKEISPGIVSLEEHVDCTRCRLRARDECEAQRLLWDQRNCNCLGEIIDSINGTAVYNLVPED</sequence>